<dbReference type="SUPFAM" id="SSF52777">
    <property type="entry name" value="CoA-dependent acyltransferases"/>
    <property type="match status" value="2"/>
</dbReference>
<dbReference type="Gene3D" id="1.10.1200.10">
    <property type="entry name" value="ACP-like"/>
    <property type="match status" value="1"/>
</dbReference>
<dbReference type="AlphaFoldDB" id="A0A6M0RW01"/>
<feature type="region of interest" description="Disordered" evidence="4">
    <location>
        <begin position="710"/>
        <end position="747"/>
    </location>
</feature>
<keyword evidence="7" id="KW-1185">Reference proteome</keyword>
<evidence type="ECO:0000313" key="7">
    <source>
        <dbReference type="Proteomes" id="UP000481033"/>
    </source>
</evidence>
<dbReference type="InterPro" id="IPR001031">
    <property type="entry name" value="Thioesterase"/>
</dbReference>
<comment type="cofactor">
    <cofactor evidence="1">
        <name>pantetheine 4'-phosphate</name>
        <dbReference type="ChEBI" id="CHEBI:47942"/>
    </cofactor>
</comment>
<dbReference type="PROSITE" id="PS50075">
    <property type="entry name" value="CARRIER"/>
    <property type="match status" value="1"/>
</dbReference>
<sequence>MDKNNIETIYPLTPLQQAFLWHSLQTSIQDGLIHMRCTLRGDVNVTLLQQAWDFVVDRHLALRTSVHWEGVKQPLQVVARQASIPWTQLDWRGHEDQQAALADFLVKDRQLSFNLNQAPISRLALVRLSDTDYELVWSCHHLMLDGWSGALVFNQVFDAYETLLAGQSPVLGAVPSYQNYVRWLKQQDEAAAAEFWREALEGYGEPMGLPVLKGEEKLKTQNVFPRITFSPEVTAKMQEVLRSHRLTLNTLIQGIWALLLHGYSSNSDVVFGATVSGRQADLDGVESIVGMLINVLPVRVKIAAEQTVLDWLQTLQSQQAMASRYAYASLDQIQGWSETVGRLFDSLLVIENYPMQTAVARSLQVEKMQSGLVSTYGLTVIVKPGDALTVMLQADEPYRQALPILLKQFEQALLAIVEHPEQSVGEIVPPQDLLVVEQSLKSVEDSAVNLSRDQLEGSFFAPSNPLELKLTQIWKSVLGVNSLSVEDSFFNMGGNSLLAVQIFNEMQQQLDCALPLATLFQAPNVRQFAALLSQDQSVSQWSSLVPIQTNGAQTPLFFHGGSADALTWARFSYLLGTDRPFYALQRPDLDGSEVTHTTVEALATDCVNEMRMVQPKGPYLVGGHCLGGAVAFEIAQQLQADGEDVASVVLIDSYRPGELPETALMKLQSRLQLGVFWVRKNYYYHGGWEKLASLPGKVWQKLRPPEASLNPRELGDFETSQNSSNLVNSEDSSPVTKASNSEQPKTPYEYRYARAQEANELAAERYVPQPYAGRVRLFRAEIQILDWYFGRELGWQVVAKDGVEVTKIPGFFGNLFNQQATPLLVKQVRDYLSELE</sequence>
<protein>
    <submittedName>
        <fullName evidence="6">Non-ribosomal peptide synthetase</fullName>
    </submittedName>
</protein>
<dbReference type="GO" id="GO:0003824">
    <property type="term" value="F:catalytic activity"/>
    <property type="evidence" value="ECO:0007669"/>
    <property type="project" value="InterPro"/>
</dbReference>
<reference evidence="6 7" key="1">
    <citation type="journal article" date="2020" name="Microb. Ecol.">
        <title>Ecogenomics of the Marine Benthic Filamentous Cyanobacterium Adonisia.</title>
        <authorList>
            <person name="Walter J.M."/>
            <person name="Coutinho F.H."/>
            <person name="Leomil L."/>
            <person name="Hargreaves P.I."/>
            <person name="Campeao M.E."/>
            <person name="Vieira V.V."/>
            <person name="Silva B.S."/>
            <person name="Fistarol G.O."/>
            <person name="Salomon P.S."/>
            <person name="Sawabe T."/>
            <person name="Mino S."/>
            <person name="Hosokawa M."/>
            <person name="Miyashita H."/>
            <person name="Maruyama F."/>
            <person name="van Verk M.C."/>
            <person name="Dutilh B.E."/>
            <person name="Thompson C.C."/>
            <person name="Thompson F.L."/>
        </authorList>
    </citation>
    <scope>NUCLEOTIDE SEQUENCE [LARGE SCALE GENOMIC DNA]</scope>
    <source>
        <strain evidence="6 7">CCMR0081</strain>
    </source>
</reference>
<evidence type="ECO:0000256" key="2">
    <source>
        <dbReference type="ARBA" id="ARBA00022450"/>
    </source>
</evidence>
<dbReference type="PANTHER" id="PTHR45527">
    <property type="entry name" value="NONRIBOSOMAL PEPTIDE SYNTHETASE"/>
    <property type="match status" value="1"/>
</dbReference>
<dbReference type="Proteomes" id="UP000481033">
    <property type="component" value="Unassembled WGS sequence"/>
</dbReference>
<dbReference type="InterPro" id="IPR023213">
    <property type="entry name" value="CAT-like_dom_sf"/>
</dbReference>
<dbReference type="Gene3D" id="3.30.559.30">
    <property type="entry name" value="Nonribosomal peptide synthetase, condensation domain"/>
    <property type="match status" value="1"/>
</dbReference>
<dbReference type="GO" id="GO:0044550">
    <property type="term" value="P:secondary metabolite biosynthetic process"/>
    <property type="evidence" value="ECO:0007669"/>
    <property type="project" value="TreeGrafter"/>
</dbReference>
<organism evidence="6 7">
    <name type="scientific">Adonisia turfae CCMR0081</name>
    <dbReference type="NCBI Taxonomy" id="2292702"/>
    <lineage>
        <taxon>Bacteria</taxon>
        <taxon>Bacillati</taxon>
        <taxon>Cyanobacteriota</taxon>
        <taxon>Adonisia</taxon>
        <taxon>Adonisia turfae</taxon>
    </lineage>
</organism>
<evidence type="ECO:0000256" key="3">
    <source>
        <dbReference type="ARBA" id="ARBA00022553"/>
    </source>
</evidence>
<dbReference type="GO" id="GO:0008610">
    <property type="term" value="P:lipid biosynthetic process"/>
    <property type="evidence" value="ECO:0007669"/>
    <property type="project" value="UniProtKB-ARBA"/>
</dbReference>
<keyword evidence="3" id="KW-0597">Phosphoprotein</keyword>
<dbReference type="Gene3D" id="3.30.559.10">
    <property type="entry name" value="Chloramphenicol acetyltransferase-like domain"/>
    <property type="match status" value="1"/>
</dbReference>
<dbReference type="InterPro" id="IPR036736">
    <property type="entry name" value="ACP-like_sf"/>
</dbReference>
<evidence type="ECO:0000256" key="1">
    <source>
        <dbReference type="ARBA" id="ARBA00001957"/>
    </source>
</evidence>
<dbReference type="PANTHER" id="PTHR45527:SF1">
    <property type="entry name" value="FATTY ACID SYNTHASE"/>
    <property type="match status" value="1"/>
</dbReference>
<keyword evidence="2" id="KW-0596">Phosphopantetheine</keyword>
<dbReference type="InterPro" id="IPR020806">
    <property type="entry name" value="PKS_PP-bd"/>
</dbReference>
<dbReference type="CDD" id="cd19543">
    <property type="entry name" value="DCL_NRPS"/>
    <property type="match status" value="1"/>
</dbReference>
<dbReference type="InterPro" id="IPR029058">
    <property type="entry name" value="AB_hydrolase_fold"/>
</dbReference>
<gene>
    <name evidence="6" type="ORF">DXZ20_33255</name>
</gene>
<evidence type="ECO:0000313" key="6">
    <source>
        <dbReference type="EMBL" id="NEZ60424.1"/>
    </source>
</evidence>
<evidence type="ECO:0000259" key="5">
    <source>
        <dbReference type="PROSITE" id="PS50075"/>
    </source>
</evidence>
<comment type="caution">
    <text evidence="6">The sequence shown here is derived from an EMBL/GenBank/DDBJ whole genome shotgun (WGS) entry which is preliminary data.</text>
</comment>
<dbReference type="EMBL" id="QXHD01000004">
    <property type="protein sequence ID" value="NEZ60424.1"/>
    <property type="molecule type" value="Genomic_DNA"/>
</dbReference>
<dbReference type="Pfam" id="PF00550">
    <property type="entry name" value="PP-binding"/>
    <property type="match status" value="1"/>
</dbReference>
<name>A0A6M0RW01_9CYAN</name>
<dbReference type="FunFam" id="1.10.1200.10:FF:000005">
    <property type="entry name" value="Nonribosomal peptide synthetase 1"/>
    <property type="match status" value="1"/>
</dbReference>
<evidence type="ECO:0000256" key="4">
    <source>
        <dbReference type="SAM" id="MobiDB-lite"/>
    </source>
</evidence>
<dbReference type="RefSeq" id="WP_163702952.1">
    <property type="nucleotide sequence ID" value="NZ_QXHD01000004.1"/>
</dbReference>
<dbReference type="GO" id="GO:0005737">
    <property type="term" value="C:cytoplasm"/>
    <property type="evidence" value="ECO:0007669"/>
    <property type="project" value="TreeGrafter"/>
</dbReference>
<feature type="compositionally biased region" description="Polar residues" evidence="4">
    <location>
        <begin position="718"/>
        <end position="744"/>
    </location>
</feature>
<dbReference type="SUPFAM" id="SSF53474">
    <property type="entry name" value="alpha/beta-Hydrolases"/>
    <property type="match status" value="1"/>
</dbReference>
<dbReference type="SMART" id="SM00823">
    <property type="entry name" value="PKS_PP"/>
    <property type="match status" value="1"/>
</dbReference>
<feature type="domain" description="Carrier" evidence="5">
    <location>
        <begin position="461"/>
        <end position="536"/>
    </location>
</feature>
<dbReference type="InterPro" id="IPR009081">
    <property type="entry name" value="PP-bd_ACP"/>
</dbReference>
<dbReference type="GO" id="GO:0031177">
    <property type="term" value="F:phosphopantetheine binding"/>
    <property type="evidence" value="ECO:0007669"/>
    <property type="project" value="InterPro"/>
</dbReference>
<dbReference type="GO" id="GO:0043041">
    <property type="term" value="P:amino acid activation for nonribosomal peptide biosynthetic process"/>
    <property type="evidence" value="ECO:0007669"/>
    <property type="project" value="TreeGrafter"/>
</dbReference>
<dbReference type="Gene3D" id="3.40.50.1820">
    <property type="entry name" value="alpha/beta hydrolase"/>
    <property type="match status" value="1"/>
</dbReference>
<proteinExistence type="predicted"/>
<dbReference type="Pfam" id="PF00668">
    <property type="entry name" value="Condensation"/>
    <property type="match status" value="1"/>
</dbReference>
<dbReference type="Pfam" id="PF00975">
    <property type="entry name" value="Thioesterase"/>
    <property type="match status" value="1"/>
</dbReference>
<accession>A0A6M0RW01</accession>
<dbReference type="SUPFAM" id="SSF47336">
    <property type="entry name" value="ACP-like"/>
    <property type="match status" value="1"/>
</dbReference>
<dbReference type="InterPro" id="IPR001242">
    <property type="entry name" value="Condensation_dom"/>
</dbReference>